<evidence type="ECO:0000259" key="7">
    <source>
        <dbReference type="PROSITE" id="PS50156"/>
    </source>
</evidence>
<evidence type="ECO:0000256" key="5">
    <source>
        <dbReference type="ARBA" id="ARBA00023136"/>
    </source>
</evidence>
<dbReference type="InterPro" id="IPR000731">
    <property type="entry name" value="SSD"/>
</dbReference>
<sequence length="768" mass="86139">MAQLISRMLARKNTVLFLSVLIAIPFLIRIPDLRIVENVDYFANENHRDVIFYKALKSIFGNDEFFIVAFKKQNLFTAANLGLLKSITNDLAGIDGIREIKSLANVSETIGEEDNVVIRQFLETIPEAPHLLEKLRQRAIQNPLYLKNLLSSDGNTAAIVIFLHNQPDHSGFRNRIIAGTRAVLERYKDKTGPVHIAGWTVTNTVLARYMKQDLALFIPVSYGFIALAVFLFFRNIRLTLVAMVYTSLCVGCTMGLFPMLDITLNNVTTMVPPVVMALALCDTVHIFSHLIRHRYEPHHKVEKVYAKVLLALIRPCFLTTLTTFIGFLSLYVSDIPPIREFAIVSSMGILFEFCFAFTFIPAFMLLFNQQKIVGIHNRCPSNRLNLPGFFSHLSESIFRHYRMILTTGILLILVSIWLASTITVDTNLLAYFRSDSPVYQSTRFVEKELAGTNTIDISFKAVEPDAFKQPETLEVIQTLQLHIARMAGVDKTLSLVDFIKDLNRCFHNNAPEFYRIPKNANLISQLLLIGNPDDIQNLINPSFDHARMSVRIGLHSTRDQAELIKLIKNQTQTMDTRGLQIQISGLVLQEVNTISALVRGQVLSLTITAVIIILIIFFVLRSFPLGMLSILPNLFPIVLNFGIMGLFNIPLNTATALIATMAVCIAVDDTIHFLTEFKTHLAWGADIRQAVFNTLQVKGRAIILSSLILAMGFGVMVFSRFVPTMNFGALSAVIMILALLGDTLLLPASAIIFSSRLCIRSPQQRLHG</sequence>
<evidence type="ECO:0000313" key="8">
    <source>
        <dbReference type="EMBL" id="EIM62849.1"/>
    </source>
</evidence>
<dbReference type="PROSITE" id="PS50156">
    <property type="entry name" value="SSD"/>
    <property type="match status" value="2"/>
</dbReference>
<feature type="transmembrane region" description="Helical" evidence="6">
    <location>
        <begin position="627"/>
        <end position="647"/>
    </location>
</feature>
<dbReference type="PANTHER" id="PTHR33406">
    <property type="entry name" value="MEMBRANE PROTEIN MJ1562-RELATED"/>
    <property type="match status" value="1"/>
</dbReference>
<dbReference type="STRING" id="879212.DespoDRAFT_00869"/>
<protein>
    <submittedName>
        <fullName evidence="8">Putative RND superfamily exporter</fullName>
    </submittedName>
</protein>
<dbReference type="eggNOG" id="COG1033">
    <property type="taxonomic scope" value="Bacteria"/>
</dbReference>
<dbReference type="PANTHER" id="PTHR33406:SF12">
    <property type="entry name" value="BLR2997 PROTEIN"/>
    <property type="match status" value="1"/>
</dbReference>
<evidence type="ECO:0000313" key="9">
    <source>
        <dbReference type="Proteomes" id="UP000005778"/>
    </source>
</evidence>
<feature type="transmembrane region" description="Helical" evidence="6">
    <location>
        <begin position="214"/>
        <end position="233"/>
    </location>
</feature>
<dbReference type="EMBL" id="CM001488">
    <property type="protein sequence ID" value="EIM62849.1"/>
    <property type="molecule type" value="Genomic_DNA"/>
</dbReference>
<dbReference type="RefSeq" id="WP_004071671.1">
    <property type="nucleotide sequence ID" value="NZ_CM001488.1"/>
</dbReference>
<keyword evidence="2" id="KW-1003">Cell membrane</keyword>
<accession>I5B036</accession>
<feature type="transmembrane region" description="Helical" evidence="6">
    <location>
        <begin position="602"/>
        <end position="620"/>
    </location>
</feature>
<dbReference type="GO" id="GO:0005886">
    <property type="term" value="C:plasma membrane"/>
    <property type="evidence" value="ECO:0007669"/>
    <property type="project" value="UniProtKB-SubCell"/>
</dbReference>
<feature type="domain" description="SSD" evidence="7">
    <location>
        <begin position="625"/>
        <end position="752"/>
    </location>
</feature>
<organism evidence="8 9">
    <name type="scientific">Desulfobacter postgatei 2ac9</name>
    <dbReference type="NCBI Taxonomy" id="879212"/>
    <lineage>
        <taxon>Bacteria</taxon>
        <taxon>Pseudomonadati</taxon>
        <taxon>Thermodesulfobacteriota</taxon>
        <taxon>Desulfobacteria</taxon>
        <taxon>Desulfobacterales</taxon>
        <taxon>Desulfobacteraceae</taxon>
        <taxon>Desulfobacter</taxon>
    </lineage>
</organism>
<gene>
    <name evidence="8" type="ORF">DespoDRAFT_00869</name>
</gene>
<evidence type="ECO:0000256" key="3">
    <source>
        <dbReference type="ARBA" id="ARBA00022692"/>
    </source>
</evidence>
<evidence type="ECO:0000256" key="4">
    <source>
        <dbReference type="ARBA" id="ARBA00022989"/>
    </source>
</evidence>
<feature type="transmembrane region" description="Helical" evidence="6">
    <location>
        <begin position="701"/>
        <end position="721"/>
    </location>
</feature>
<feature type="transmembrane region" description="Helical" evidence="6">
    <location>
        <begin position="401"/>
        <end position="419"/>
    </location>
</feature>
<feature type="transmembrane region" description="Helical" evidence="6">
    <location>
        <begin position="308"/>
        <end position="331"/>
    </location>
</feature>
<dbReference type="Pfam" id="PF03176">
    <property type="entry name" value="MMPL"/>
    <property type="match status" value="2"/>
</dbReference>
<evidence type="ECO:0000256" key="6">
    <source>
        <dbReference type="SAM" id="Phobius"/>
    </source>
</evidence>
<feature type="transmembrane region" description="Helical" evidence="6">
    <location>
        <begin position="727"/>
        <end position="753"/>
    </location>
</feature>
<keyword evidence="4 6" id="KW-1133">Transmembrane helix</keyword>
<feature type="transmembrane region" description="Helical" evidence="6">
    <location>
        <begin position="240"/>
        <end position="258"/>
    </location>
</feature>
<reference evidence="8 9" key="1">
    <citation type="submission" date="2011-09" db="EMBL/GenBank/DDBJ databases">
        <authorList>
            <consortium name="US DOE Joint Genome Institute (JGI-PGF)"/>
            <person name="Lucas S."/>
            <person name="Han J."/>
            <person name="Lapidus A."/>
            <person name="Cheng J.-F."/>
            <person name="Goodwin L."/>
            <person name="Pitluck S."/>
            <person name="Peters L."/>
            <person name="Land M.L."/>
            <person name="Hauser L."/>
            <person name="Orellana R."/>
            <person name="Lovley D."/>
            <person name="Woyke T.J."/>
        </authorList>
    </citation>
    <scope>NUCLEOTIDE SEQUENCE [LARGE SCALE GENOMIC DNA]</scope>
    <source>
        <strain evidence="8 9">2ac9</strain>
    </source>
</reference>
<dbReference type="InterPro" id="IPR004869">
    <property type="entry name" value="MMPL_dom"/>
</dbReference>
<reference evidence="8 9" key="2">
    <citation type="submission" date="2012-02" db="EMBL/GenBank/DDBJ databases">
        <title>Improved High-Quality Draft sequence of Desulfobacter postgatei 2ac9.</title>
        <authorList>
            <consortium name="US DOE Joint Genome Institute"/>
            <person name="Lucas S."/>
            <person name="Han J."/>
            <person name="Lapidus A."/>
            <person name="Cheng J.-F."/>
            <person name="Goodwin L."/>
            <person name="Pitluck S."/>
            <person name="Peters L."/>
            <person name="Ovchinnikova G."/>
            <person name="Held B."/>
            <person name="Detter J.C."/>
            <person name="Han C."/>
            <person name="Tapia R."/>
            <person name="Land M."/>
            <person name="Hauser L."/>
            <person name="Kyrpides N."/>
            <person name="Ivanova N."/>
            <person name="Pagani I."/>
            <person name="Orellana R."/>
            <person name="Lovley D."/>
            <person name="Woyke T."/>
        </authorList>
    </citation>
    <scope>NUCLEOTIDE SEQUENCE [LARGE SCALE GENOMIC DNA]</scope>
    <source>
        <strain evidence="8 9">2ac9</strain>
    </source>
</reference>
<feature type="transmembrane region" description="Helical" evidence="6">
    <location>
        <begin position="343"/>
        <end position="367"/>
    </location>
</feature>
<dbReference type="SUPFAM" id="SSF82866">
    <property type="entry name" value="Multidrug efflux transporter AcrB transmembrane domain"/>
    <property type="match status" value="2"/>
</dbReference>
<feature type="domain" description="SSD" evidence="7">
    <location>
        <begin position="238"/>
        <end position="366"/>
    </location>
</feature>
<dbReference type="AlphaFoldDB" id="I5B036"/>
<evidence type="ECO:0000256" key="1">
    <source>
        <dbReference type="ARBA" id="ARBA00004651"/>
    </source>
</evidence>
<comment type="subcellular location">
    <subcellularLocation>
        <location evidence="1">Cell membrane</location>
        <topology evidence="1">Multi-pass membrane protein</topology>
    </subcellularLocation>
</comment>
<dbReference type="OrthoDB" id="9794724at2"/>
<name>I5B036_9BACT</name>
<dbReference type="HOGENOM" id="CLU_008861_3_0_7"/>
<keyword evidence="9" id="KW-1185">Reference proteome</keyword>
<keyword evidence="5 6" id="KW-0472">Membrane</keyword>
<dbReference type="Gene3D" id="1.20.1640.10">
    <property type="entry name" value="Multidrug efflux transporter AcrB transmembrane domain"/>
    <property type="match status" value="2"/>
</dbReference>
<evidence type="ECO:0000256" key="2">
    <source>
        <dbReference type="ARBA" id="ARBA00022475"/>
    </source>
</evidence>
<dbReference type="Proteomes" id="UP000005778">
    <property type="component" value="Chromosome"/>
</dbReference>
<dbReference type="InterPro" id="IPR050545">
    <property type="entry name" value="Mycobact_MmpL"/>
</dbReference>
<keyword evidence="3 6" id="KW-0812">Transmembrane</keyword>
<proteinExistence type="predicted"/>